<dbReference type="PROSITE" id="PS51257">
    <property type="entry name" value="PROKAR_LIPOPROTEIN"/>
    <property type="match status" value="1"/>
</dbReference>
<accession>A0AA47LRK2</accession>
<sequence length="261" mass="30996">MIKRIPILIMSLMISACQSTNVNINEELDGVFRDIATYNVDLGSSALVLASGDYLDSYEKKDGVEKYRVFVFKDKRSYINEVMSGYCESHDGVIHKYDSHRIGRDNINKHVCELKENRDIAVFSYYFDYEELVKKDWPSWVLTFFKPVGNSQLSQSVFPNFSSRKEADKEYELWEKERELKRKERLEERKRRKEEKLTKLKERSLDTREKVLTKGTKICFVSIEDKVVGYTEDATEEKIKVMINSEYIWDWPDNWYACDRY</sequence>
<organism evidence="2 3">
    <name type="scientific">Salinivibrio kushneri</name>
    <dbReference type="NCBI Taxonomy" id="1908198"/>
    <lineage>
        <taxon>Bacteria</taxon>
        <taxon>Pseudomonadati</taxon>
        <taxon>Pseudomonadota</taxon>
        <taxon>Gammaproteobacteria</taxon>
        <taxon>Vibrionales</taxon>
        <taxon>Vibrionaceae</taxon>
        <taxon>Salinivibrio</taxon>
    </lineage>
</organism>
<evidence type="ECO:0000256" key="1">
    <source>
        <dbReference type="SAM" id="Coils"/>
    </source>
</evidence>
<feature type="coiled-coil region" evidence="1">
    <location>
        <begin position="164"/>
        <end position="210"/>
    </location>
</feature>
<dbReference type="AlphaFoldDB" id="A0AA47LRK2"/>
<evidence type="ECO:0000313" key="3">
    <source>
        <dbReference type="Proteomes" id="UP001164748"/>
    </source>
</evidence>
<protein>
    <recommendedName>
        <fullName evidence="4">Lipoprotein</fullName>
    </recommendedName>
</protein>
<proteinExistence type="predicted"/>
<evidence type="ECO:0000313" key="2">
    <source>
        <dbReference type="EMBL" id="WBA09408.1"/>
    </source>
</evidence>
<name>A0AA47LRK2_9GAMM</name>
<evidence type="ECO:0008006" key="4">
    <source>
        <dbReference type="Google" id="ProtNLM"/>
    </source>
</evidence>
<gene>
    <name evidence="2" type="ORF">N8M53_04185</name>
</gene>
<dbReference type="Proteomes" id="UP001164748">
    <property type="component" value="Chromosome"/>
</dbReference>
<dbReference type="RefSeq" id="WP_269579591.1">
    <property type="nucleotide sequence ID" value="NZ_CP114588.1"/>
</dbReference>
<dbReference type="EMBL" id="CP114588">
    <property type="protein sequence ID" value="WBA09408.1"/>
    <property type="molecule type" value="Genomic_DNA"/>
</dbReference>
<keyword evidence="1" id="KW-0175">Coiled coil</keyword>
<reference evidence="2" key="1">
    <citation type="submission" date="2022-09" db="EMBL/GenBank/DDBJ databases">
        <authorList>
            <person name="Li Z.-J."/>
        </authorList>
    </citation>
    <scope>NUCLEOTIDE SEQUENCE</scope>
    <source>
        <strain evidence="2">TGB11</strain>
    </source>
</reference>